<evidence type="ECO:0000313" key="5">
    <source>
        <dbReference type="EMBL" id="TGX54122.1"/>
    </source>
</evidence>
<dbReference type="GO" id="GO:0016887">
    <property type="term" value="F:ATP hydrolysis activity"/>
    <property type="evidence" value="ECO:0007669"/>
    <property type="project" value="InterPro"/>
</dbReference>
<evidence type="ECO:0000313" key="6">
    <source>
        <dbReference type="Proteomes" id="UP000306147"/>
    </source>
</evidence>
<dbReference type="AlphaFoldDB" id="A0A4V3QZF5"/>
<dbReference type="Pfam" id="PF00004">
    <property type="entry name" value="AAA"/>
    <property type="match status" value="1"/>
</dbReference>
<keyword evidence="3" id="KW-0067">ATP-binding</keyword>
<evidence type="ECO:0000259" key="4">
    <source>
        <dbReference type="SMART" id="SM00382"/>
    </source>
</evidence>
<gene>
    <name evidence="5" type="ORF">E5A73_08350</name>
</gene>
<protein>
    <submittedName>
        <fullName evidence="5">AAA family ATPase</fullName>
    </submittedName>
</protein>
<evidence type="ECO:0000256" key="1">
    <source>
        <dbReference type="ARBA" id="ARBA00006914"/>
    </source>
</evidence>
<dbReference type="PANTHER" id="PTHR23073">
    <property type="entry name" value="26S PROTEASOME REGULATORY SUBUNIT"/>
    <property type="match status" value="1"/>
</dbReference>
<evidence type="ECO:0000256" key="2">
    <source>
        <dbReference type="ARBA" id="ARBA00022741"/>
    </source>
</evidence>
<accession>A0A4V3QZF5</accession>
<keyword evidence="6" id="KW-1185">Reference proteome</keyword>
<dbReference type="SMART" id="SM00382">
    <property type="entry name" value="AAA"/>
    <property type="match status" value="1"/>
</dbReference>
<feature type="domain" description="AAA+ ATPase" evidence="4">
    <location>
        <begin position="232"/>
        <end position="364"/>
    </location>
</feature>
<organism evidence="5 6">
    <name type="scientific">Sphingomonas gei</name>
    <dbReference type="NCBI Taxonomy" id="1395960"/>
    <lineage>
        <taxon>Bacteria</taxon>
        <taxon>Pseudomonadati</taxon>
        <taxon>Pseudomonadota</taxon>
        <taxon>Alphaproteobacteria</taxon>
        <taxon>Sphingomonadales</taxon>
        <taxon>Sphingomonadaceae</taxon>
        <taxon>Sphingomonas</taxon>
    </lineage>
</organism>
<dbReference type="SUPFAM" id="SSF52540">
    <property type="entry name" value="P-loop containing nucleoside triphosphate hydrolases"/>
    <property type="match status" value="1"/>
</dbReference>
<name>A0A4V3QZF5_9SPHN</name>
<comment type="similarity">
    <text evidence="1">Belongs to the AAA ATPase family.</text>
</comment>
<dbReference type="OrthoDB" id="7438987at2"/>
<reference evidence="5 6" key="1">
    <citation type="submission" date="2019-04" db="EMBL/GenBank/DDBJ databases">
        <title>Sphingomonas psychrotolerans sp. nov., isolated from soil in the Tianshan Mountains, Xinjiang, China.</title>
        <authorList>
            <person name="Luo Y."/>
            <person name="Sheng H."/>
        </authorList>
    </citation>
    <scope>NUCLEOTIDE SEQUENCE [LARGE SCALE GENOMIC DNA]</scope>
    <source>
        <strain evidence="5 6">ZFGT-11</strain>
    </source>
</reference>
<dbReference type="InterPro" id="IPR003593">
    <property type="entry name" value="AAA+_ATPase"/>
</dbReference>
<dbReference type="Gene3D" id="3.40.50.300">
    <property type="entry name" value="P-loop containing nucleotide triphosphate hydrolases"/>
    <property type="match status" value="1"/>
</dbReference>
<proteinExistence type="inferred from homology"/>
<dbReference type="InterPro" id="IPR003959">
    <property type="entry name" value="ATPase_AAA_core"/>
</dbReference>
<evidence type="ECO:0000256" key="3">
    <source>
        <dbReference type="ARBA" id="ARBA00022840"/>
    </source>
</evidence>
<comment type="caution">
    <text evidence="5">The sequence shown here is derived from an EMBL/GenBank/DDBJ whole genome shotgun (WGS) entry which is preliminary data.</text>
</comment>
<dbReference type="GO" id="GO:0005524">
    <property type="term" value="F:ATP binding"/>
    <property type="evidence" value="ECO:0007669"/>
    <property type="project" value="UniProtKB-KW"/>
</dbReference>
<dbReference type="EMBL" id="SRXT01000003">
    <property type="protein sequence ID" value="TGX54122.1"/>
    <property type="molecule type" value="Genomic_DNA"/>
</dbReference>
<keyword evidence="2" id="KW-0547">Nucleotide-binding</keyword>
<sequence length="443" mass="48609">MKRNGTVIEAEIAWFRRVVDRRLDLHARDEQGDVVDLVPAPNLAKLRCPYADAVGEAGLSPAERVILMLALLPHVRPQALDTFLIQNQATKRRFTEFGGADSGPQSGFVPTRETALFVLGGEDIAQRFAALRLIDAESPLRALRILDGAEDSNAPWTPLAISQRWLDRVTTGRSAPLASGPLFPAQLLETPYVFEDLVVGPAIHEALAELLAWVRNERLLMEDWGLSKHLKPGYRALFHGPPGTGKTMTAAVLGKTLGLPVYRVDLSRVVSKWVGETEKNLGALFDQAAHGDMLLFFDEADALFGKRGDTQTANDRHANQQIAYLLQRIEESPGVVILASNLKANIDAAFARRFQAMVYFPMPDAAARLKLWQMVFAEPRARLAEGVPLDALARRYELSGGEMINILRRVSVHALIEGDSYVADARITDAVARELAGSGRVAG</sequence>
<dbReference type="Proteomes" id="UP000306147">
    <property type="component" value="Unassembled WGS sequence"/>
</dbReference>
<dbReference type="InterPro" id="IPR050221">
    <property type="entry name" value="26S_Proteasome_ATPase"/>
</dbReference>
<dbReference type="CDD" id="cd19481">
    <property type="entry name" value="RecA-like_protease"/>
    <property type="match status" value="1"/>
</dbReference>
<dbReference type="RefSeq" id="WP_135963361.1">
    <property type="nucleotide sequence ID" value="NZ_SRXT01000003.1"/>
</dbReference>
<dbReference type="InterPro" id="IPR027417">
    <property type="entry name" value="P-loop_NTPase"/>
</dbReference>